<evidence type="ECO:0000256" key="14">
    <source>
        <dbReference type="ARBA" id="ARBA00032850"/>
    </source>
</evidence>
<dbReference type="CDD" id="cd10839">
    <property type="entry name" value="cpPDZ1_DegP-like"/>
    <property type="match status" value="1"/>
</dbReference>
<keyword evidence="10" id="KW-0574">Periplasm</keyword>
<evidence type="ECO:0000313" key="20">
    <source>
        <dbReference type="Proteomes" id="UP000295375"/>
    </source>
</evidence>
<evidence type="ECO:0000256" key="5">
    <source>
        <dbReference type="ARBA" id="ARBA00013035"/>
    </source>
</evidence>
<keyword evidence="7 19" id="KW-0645">Protease</keyword>
<dbReference type="InterPro" id="IPR011782">
    <property type="entry name" value="Pept_S1C_Do"/>
</dbReference>
<dbReference type="PANTHER" id="PTHR22939">
    <property type="entry name" value="SERINE PROTEASE FAMILY S1C HTRA-RELATED"/>
    <property type="match status" value="1"/>
</dbReference>
<gene>
    <name evidence="19" type="ORF">EV696_10129</name>
</gene>
<feature type="binding site" evidence="16">
    <location>
        <begin position="185"/>
        <end position="187"/>
    </location>
    <ligand>
        <name>substrate</name>
    </ligand>
</feature>
<evidence type="ECO:0000256" key="9">
    <source>
        <dbReference type="ARBA" id="ARBA00022737"/>
    </source>
</evidence>
<keyword evidence="12" id="KW-0720">Serine protease</keyword>
<feature type="binding site" evidence="16">
    <location>
        <position position="114"/>
    </location>
    <ligand>
        <name>substrate</name>
    </ligand>
</feature>
<dbReference type="NCBIfam" id="TIGR02037">
    <property type="entry name" value="degP_htrA_DO"/>
    <property type="match status" value="1"/>
</dbReference>
<evidence type="ECO:0000256" key="6">
    <source>
        <dbReference type="ARBA" id="ARBA00013958"/>
    </source>
</evidence>
<feature type="active site" description="Charge relay system" evidence="15">
    <location>
        <position position="187"/>
    </location>
</feature>
<comment type="similarity">
    <text evidence="4">Belongs to the peptidase S1C family.</text>
</comment>
<evidence type="ECO:0000256" key="2">
    <source>
        <dbReference type="ARBA" id="ARBA00002610"/>
    </source>
</evidence>
<dbReference type="SUPFAM" id="SSF50494">
    <property type="entry name" value="Trypsin-like serine proteases"/>
    <property type="match status" value="1"/>
</dbReference>
<dbReference type="InterPro" id="IPR001478">
    <property type="entry name" value="PDZ"/>
</dbReference>
<evidence type="ECO:0000256" key="10">
    <source>
        <dbReference type="ARBA" id="ARBA00022764"/>
    </source>
</evidence>
<comment type="subcellular location">
    <subcellularLocation>
        <location evidence="3">Periplasm</location>
    </subcellularLocation>
</comment>
<name>A0A4R6UUS0_9GAMM</name>
<comment type="function">
    <text evidence="2">Might be efficient in the degradation of transiently denatured and unfolded proteins which accumulate in the periplasm following stress conditions.</text>
</comment>
<dbReference type="SMART" id="SM00228">
    <property type="entry name" value="PDZ"/>
    <property type="match status" value="2"/>
</dbReference>
<reference evidence="19 20" key="1">
    <citation type="submission" date="2019-03" db="EMBL/GenBank/DDBJ databases">
        <title>Genomic Encyclopedia of Type Strains, Phase IV (KMG-IV): sequencing the most valuable type-strain genomes for metagenomic binning, comparative biology and taxonomic classification.</title>
        <authorList>
            <person name="Goeker M."/>
        </authorList>
    </citation>
    <scope>NUCLEOTIDE SEQUENCE [LARGE SCALE GENOMIC DNA]</scope>
    <source>
        <strain evidence="19 20">DSM 103792</strain>
    </source>
</reference>
<evidence type="ECO:0000256" key="11">
    <source>
        <dbReference type="ARBA" id="ARBA00022801"/>
    </source>
</evidence>
<dbReference type="InterPro" id="IPR036034">
    <property type="entry name" value="PDZ_sf"/>
</dbReference>
<feature type="domain" description="PDZ" evidence="18">
    <location>
        <begin position="338"/>
        <end position="427"/>
    </location>
</feature>
<accession>A0A4R6UUS0</accession>
<dbReference type="GO" id="GO:0006508">
    <property type="term" value="P:proteolysis"/>
    <property type="evidence" value="ECO:0007669"/>
    <property type="project" value="UniProtKB-KW"/>
</dbReference>
<evidence type="ECO:0000256" key="4">
    <source>
        <dbReference type="ARBA" id="ARBA00010541"/>
    </source>
</evidence>
<protein>
    <recommendedName>
        <fullName evidence="6">Probable periplasmic serine endoprotease DegP-like</fullName>
        <ecNumber evidence="5">3.4.21.107</ecNumber>
    </recommendedName>
    <alternativeName>
        <fullName evidence="14">Protease Do</fullName>
    </alternativeName>
</protein>
<dbReference type="EMBL" id="SNYM01000001">
    <property type="protein sequence ID" value="TDQ51060.1"/>
    <property type="molecule type" value="Genomic_DNA"/>
</dbReference>
<keyword evidence="20" id="KW-1185">Reference proteome</keyword>
<feature type="active site" description="Charge relay system" evidence="15">
    <location>
        <position position="114"/>
    </location>
</feature>
<evidence type="ECO:0000256" key="7">
    <source>
        <dbReference type="ARBA" id="ARBA00022670"/>
    </source>
</evidence>
<dbReference type="EC" id="3.4.21.107" evidence="5"/>
<comment type="catalytic activity">
    <reaction evidence="1">
        <text>Acts on substrates that are at least partially unfolded. The cleavage site P1 residue is normally between a pair of hydrophobic residues, such as Val-|-Val.</text>
        <dbReference type="EC" id="3.4.21.107"/>
    </reaction>
</comment>
<dbReference type="PANTHER" id="PTHR22939:SF130">
    <property type="entry name" value="PERIPLASMIC SERINE ENDOPROTEASE DEGP-LIKE-RELATED"/>
    <property type="match status" value="1"/>
</dbReference>
<evidence type="ECO:0000259" key="18">
    <source>
        <dbReference type="PROSITE" id="PS50106"/>
    </source>
</evidence>
<dbReference type="Gene3D" id="2.30.42.10">
    <property type="match status" value="2"/>
</dbReference>
<evidence type="ECO:0000313" key="19">
    <source>
        <dbReference type="EMBL" id="TDQ51060.1"/>
    </source>
</evidence>
<feature type="active site" description="Charge relay system" evidence="15">
    <location>
        <position position="84"/>
    </location>
</feature>
<dbReference type="InterPro" id="IPR001940">
    <property type="entry name" value="Peptidase_S1C"/>
</dbReference>
<dbReference type="GO" id="GO:0004252">
    <property type="term" value="F:serine-type endopeptidase activity"/>
    <property type="evidence" value="ECO:0007669"/>
    <property type="project" value="InterPro"/>
</dbReference>
<dbReference type="AlphaFoldDB" id="A0A4R6UUS0"/>
<dbReference type="PRINTS" id="PR00834">
    <property type="entry name" value="PROTEASES2C"/>
</dbReference>
<dbReference type="Proteomes" id="UP000295375">
    <property type="component" value="Unassembled WGS sequence"/>
</dbReference>
<evidence type="ECO:0000256" key="8">
    <source>
        <dbReference type="ARBA" id="ARBA00022729"/>
    </source>
</evidence>
<organism evidence="19 20">
    <name type="scientific">Permianibacter aggregans</name>
    <dbReference type="NCBI Taxonomy" id="1510150"/>
    <lineage>
        <taxon>Bacteria</taxon>
        <taxon>Pseudomonadati</taxon>
        <taxon>Pseudomonadota</taxon>
        <taxon>Gammaproteobacteria</taxon>
        <taxon>Pseudomonadales</taxon>
        <taxon>Pseudomonadaceae</taxon>
        <taxon>Permianibacter</taxon>
    </lineage>
</organism>
<evidence type="ECO:0000256" key="17">
    <source>
        <dbReference type="SAM" id="SignalP"/>
    </source>
</evidence>
<keyword evidence="13" id="KW-0346">Stress response</keyword>
<dbReference type="Pfam" id="PF13365">
    <property type="entry name" value="Trypsin_2"/>
    <property type="match status" value="1"/>
</dbReference>
<dbReference type="InterPro" id="IPR009003">
    <property type="entry name" value="Peptidase_S1_PA"/>
</dbReference>
<dbReference type="Gene3D" id="2.40.10.120">
    <property type="match status" value="1"/>
</dbReference>
<keyword evidence="9" id="KW-0677">Repeat</keyword>
<proteinExistence type="inferred from homology"/>
<feature type="domain" description="PDZ" evidence="18">
    <location>
        <begin position="231"/>
        <end position="297"/>
    </location>
</feature>
<feature type="chain" id="PRO_5038817849" description="Probable periplasmic serine endoprotease DegP-like" evidence="17">
    <location>
        <begin position="34"/>
        <end position="439"/>
    </location>
</feature>
<keyword evidence="11" id="KW-0378">Hydrolase</keyword>
<dbReference type="PROSITE" id="PS50106">
    <property type="entry name" value="PDZ"/>
    <property type="match status" value="2"/>
</dbReference>
<dbReference type="Pfam" id="PF13180">
    <property type="entry name" value="PDZ_2"/>
    <property type="match status" value="2"/>
</dbReference>
<evidence type="ECO:0000256" key="16">
    <source>
        <dbReference type="PIRSR" id="PIRSR611782-2"/>
    </source>
</evidence>
<evidence type="ECO:0000256" key="1">
    <source>
        <dbReference type="ARBA" id="ARBA00001772"/>
    </source>
</evidence>
<evidence type="ECO:0000256" key="3">
    <source>
        <dbReference type="ARBA" id="ARBA00004418"/>
    </source>
</evidence>
<evidence type="ECO:0000256" key="15">
    <source>
        <dbReference type="PIRSR" id="PIRSR611782-1"/>
    </source>
</evidence>
<feature type="binding site" evidence="16">
    <location>
        <position position="84"/>
    </location>
    <ligand>
        <name>substrate</name>
    </ligand>
</feature>
<evidence type="ECO:0000256" key="13">
    <source>
        <dbReference type="ARBA" id="ARBA00023016"/>
    </source>
</evidence>
<comment type="caution">
    <text evidence="19">The sequence shown here is derived from an EMBL/GenBank/DDBJ whole genome shotgun (WGS) entry which is preliminary data.</text>
</comment>
<sequence length="439" mass="46160">MFFCKLGMQNKMKSRLPLLSFFLLVFTIGSARAALPDFTGLVEQVNPMVLQITTEIKMGQRTRNGPSGSGFIISTDGYILTNHHVVAEAVSIKVKLHDGRVLDAEKIGQDEPSDVALLKVTAKNLPAARIGDVKKLKAGAWVLAFGAPFGFDHSVSAGIVSAKGRSLPWNAYVPFIQSDASINRGNSGGPLVNADGEVVGINSQILSSNGGSIGLSFSIPIDLAIDVSEQLKKTGKVERGYIGVGYQEVSAEIASSFGLDRPRGAVITQVSKGDAADKAGLKAGDVILSIDGITVENAGALPVIVGRIKPGAKAKFEILREGKPKTVTVTIGARPDAEVAAGPGNAQQRLGVIVTELDPERAEEQQLDGGVLVQSVVEGPFADAGVRPGDVILSINLQDVRTVAEFNAVVAELPAGKSVPIHVVRRGNAQFLVLRIPEQ</sequence>
<evidence type="ECO:0000256" key="12">
    <source>
        <dbReference type="ARBA" id="ARBA00022825"/>
    </source>
</evidence>
<keyword evidence="8 17" id="KW-0732">Signal</keyword>
<dbReference type="SUPFAM" id="SSF50156">
    <property type="entry name" value="PDZ domain-like"/>
    <property type="match status" value="2"/>
</dbReference>
<feature type="signal peptide" evidence="17">
    <location>
        <begin position="1"/>
        <end position="33"/>
    </location>
</feature>